<evidence type="ECO:0000313" key="2">
    <source>
        <dbReference type="Proteomes" id="UP000238924"/>
    </source>
</evidence>
<dbReference type="Proteomes" id="UP000238924">
    <property type="component" value="Unassembled WGS sequence"/>
</dbReference>
<proteinExistence type="predicted"/>
<comment type="caution">
    <text evidence="1">The sequence shown here is derived from an EMBL/GenBank/DDBJ whole genome shotgun (WGS) entry which is preliminary data.</text>
</comment>
<reference evidence="1 2" key="1">
    <citation type="submission" date="2014-04" db="EMBL/GenBank/DDBJ databases">
        <title>Whole genome sequence of 'Brachyspira hampsonii' D13-03603F2.</title>
        <authorList>
            <person name="Patterson A.H."/>
            <person name="Chaban B."/>
            <person name="Fernando C."/>
            <person name="Harding J.C."/>
            <person name="Hill J.E."/>
        </authorList>
    </citation>
    <scope>NUCLEOTIDE SEQUENCE [LARGE SCALE GENOMIC DNA]</scope>
    <source>
        <strain evidence="1 2">D13-03603F2</strain>
    </source>
</reference>
<keyword evidence="2" id="KW-1185">Reference proteome</keyword>
<name>A0ABX5B828_9SPIR</name>
<accession>A0ABX5B828</accession>
<protein>
    <submittedName>
        <fullName evidence="1">Uncharacterized protein</fullName>
    </submittedName>
</protein>
<gene>
    <name evidence="1" type="ORF">DJ52_01745</name>
</gene>
<organism evidence="1 2">
    <name type="scientific">Brachyspira murdochii</name>
    <dbReference type="NCBI Taxonomy" id="84378"/>
    <lineage>
        <taxon>Bacteria</taxon>
        <taxon>Pseudomonadati</taxon>
        <taxon>Spirochaetota</taxon>
        <taxon>Spirochaetia</taxon>
        <taxon>Brachyspirales</taxon>
        <taxon>Brachyspiraceae</taxon>
        <taxon>Brachyspira</taxon>
    </lineage>
</organism>
<dbReference type="RefSeq" id="WP_104617908.1">
    <property type="nucleotide sequence ID" value="NZ_JAWLPZ010000005.1"/>
</dbReference>
<dbReference type="EMBL" id="JJMJ01000028">
    <property type="protein sequence ID" value="PPS22944.1"/>
    <property type="molecule type" value="Genomic_DNA"/>
</dbReference>
<sequence length="70" mass="7938">MINAKKRTKKTIVVSGADIIKAVHSDNKNIDCEANYKKCIYFDNGECNHKTVSNLDEAVICPYYLVNKED</sequence>
<evidence type="ECO:0000313" key="1">
    <source>
        <dbReference type="EMBL" id="PPS22944.1"/>
    </source>
</evidence>